<dbReference type="Proteomes" id="UP001362999">
    <property type="component" value="Unassembled WGS sequence"/>
</dbReference>
<proteinExistence type="predicted"/>
<comment type="caution">
    <text evidence="2">The sequence shown here is derived from an EMBL/GenBank/DDBJ whole genome shotgun (WGS) entry which is preliminary data.</text>
</comment>
<evidence type="ECO:0000313" key="2">
    <source>
        <dbReference type="EMBL" id="KAK7025791.1"/>
    </source>
</evidence>
<evidence type="ECO:0000256" key="1">
    <source>
        <dbReference type="SAM" id="MobiDB-lite"/>
    </source>
</evidence>
<dbReference type="EMBL" id="JAWWNJ010000033">
    <property type="protein sequence ID" value="KAK7025791.1"/>
    <property type="molecule type" value="Genomic_DNA"/>
</dbReference>
<keyword evidence="3" id="KW-1185">Reference proteome</keyword>
<dbReference type="AlphaFoldDB" id="A0AAW0BGL5"/>
<evidence type="ECO:0000313" key="3">
    <source>
        <dbReference type="Proteomes" id="UP001362999"/>
    </source>
</evidence>
<organism evidence="2 3">
    <name type="scientific">Favolaschia claudopus</name>
    <dbReference type="NCBI Taxonomy" id="2862362"/>
    <lineage>
        <taxon>Eukaryota</taxon>
        <taxon>Fungi</taxon>
        <taxon>Dikarya</taxon>
        <taxon>Basidiomycota</taxon>
        <taxon>Agaricomycotina</taxon>
        <taxon>Agaricomycetes</taxon>
        <taxon>Agaricomycetidae</taxon>
        <taxon>Agaricales</taxon>
        <taxon>Marasmiineae</taxon>
        <taxon>Mycenaceae</taxon>
        <taxon>Favolaschia</taxon>
    </lineage>
</organism>
<protein>
    <submittedName>
        <fullName evidence="2">Uncharacterized protein</fullName>
    </submittedName>
</protein>
<gene>
    <name evidence="2" type="ORF">R3P38DRAFT_3355980</name>
</gene>
<reference evidence="2 3" key="1">
    <citation type="journal article" date="2024" name="J Genomics">
        <title>Draft genome sequencing and assembly of Favolaschia claudopus CIRM-BRFM 2984 isolated from oak limbs.</title>
        <authorList>
            <person name="Navarro D."/>
            <person name="Drula E."/>
            <person name="Chaduli D."/>
            <person name="Cazenave R."/>
            <person name="Ahrendt S."/>
            <person name="Wang J."/>
            <person name="Lipzen A."/>
            <person name="Daum C."/>
            <person name="Barry K."/>
            <person name="Grigoriev I.V."/>
            <person name="Favel A."/>
            <person name="Rosso M.N."/>
            <person name="Martin F."/>
        </authorList>
    </citation>
    <scope>NUCLEOTIDE SEQUENCE [LARGE SCALE GENOMIC DNA]</scope>
    <source>
        <strain evidence="2 3">CIRM-BRFM 2984</strain>
    </source>
</reference>
<name>A0AAW0BGL5_9AGAR</name>
<accession>A0AAW0BGL5</accession>
<feature type="region of interest" description="Disordered" evidence="1">
    <location>
        <begin position="130"/>
        <end position="149"/>
    </location>
</feature>
<sequence>MGLPKLRDSIGALRFHESQGGGGWDGDALVGAVLNRAFEGLSPFRKGLRGWVGLSAIGSLGGGGDVVAGCEFWLAGGIEKYEYETKTKLSRFERGRAAAGRARIAKSANAKRDEAMVRWRDVAKSEDCGGDQSGLCKQGENGGRAERARANSERSELFRYYPLPFTGARIKARYQVQRGIPFGTRRRLGFPTTHILGIPDGRRACITRSNFTAEPTSINI</sequence>